<dbReference type="RefSeq" id="WP_188464020.1">
    <property type="nucleotide sequence ID" value="NZ_BMFQ01000002.1"/>
</dbReference>
<reference evidence="2" key="1">
    <citation type="journal article" date="2014" name="Int. J. Syst. Evol. Microbiol.">
        <title>Complete genome sequence of Corynebacterium casei LMG S-19264T (=DSM 44701T), isolated from a smear-ripened cheese.</title>
        <authorList>
            <consortium name="US DOE Joint Genome Institute (JGI-PGF)"/>
            <person name="Walter F."/>
            <person name="Albersmeier A."/>
            <person name="Kalinowski J."/>
            <person name="Ruckert C."/>
        </authorList>
    </citation>
    <scope>NUCLEOTIDE SEQUENCE</scope>
    <source>
        <strain evidence="2">CGMCC 1.12751</strain>
    </source>
</reference>
<evidence type="ECO:0008006" key="4">
    <source>
        <dbReference type="Google" id="ProtNLM"/>
    </source>
</evidence>
<proteinExistence type="predicted"/>
<sequence>MTEKTNWVLKNLHLLISLSIIIPTAIIYSSPSILPERLDIQVNTIDLSNMLKAIMCLYLGVSVIWLLGIFKTKYWKSATQLNILFMLSLAIGRILSMIADGLPTGGYIFGVIAEVALGLFSIYQLKKYPSKLNLL</sequence>
<evidence type="ECO:0000313" key="3">
    <source>
        <dbReference type="Proteomes" id="UP000625976"/>
    </source>
</evidence>
<keyword evidence="1" id="KW-0812">Transmembrane</keyword>
<reference evidence="2" key="2">
    <citation type="submission" date="2020-09" db="EMBL/GenBank/DDBJ databases">
        <authorList>
            <person name="Sun Q."/>
            <person name="Zhou Y."/>
        </authorList>
    </citation>
    <scope>NUCLEOTIDE SEQUENCE</scope>
    <source>
        <strain evidence="2">CGMCC 1.12751</strain>
    </source>
</reference>
<feature type="transmembrane region" description="Helical" evidence="1">
    <location>
        <begin position="105"/>
        <end position="125"/>
    </location>
</feature>
<dbReference type="Pfam" id="PF14248">
    <property type="entry name" value="DUF4345"/>
    <property type="match status" value="1"/>
</dbReference>
<dbReference type="EMBL" id="BMFQ01000002">
    <property type="protein sequence ID" value="GGG47001.1"/>
    <property type="molecule type" value="Genomic_DNA"/>
</dbReference>
<evidence type="ECO:0000313" key="2">
    <source>
        <dbReference type="EMBL" id="GGG47001.1"/>
    </source>
</evidence>
<keyword evidence="3" id="KW-1185">Reference proteome</keyword>
<name>A0A917GIQ3_9FLAO</name>
<protein>
    <recommendedName>
        <fullName evidence="4">DUF4345 domain-containing protein</fullName>
    </recommendedName>
</protein>
<organism evidence="2 3">
    <name type="scientific">Bizionia arctica</name>
    <dbReference type="NCBI Taxonomy" id="1495645"/>
    <lineage>
        <taxon>Bacteria</taxon>
        <taxon>Pseudomonadati</taxon>
        <taxon>Bacteroidota</taxon>
        <taxon>Flavobacteriia</taxon>
        <taxon>Flavobacteriales</taxon>
        <taxon>Flavobacteriaceae</taxon>
        <taxon>Bizionia</taxon>
    </lineage>
</organism>
<evidence type="ECO:0000256" key="1">
    <source>
        <dbReference type="SAM" id="Phobius"/>
    </source>
</evidence>
<dbReference type="Proteomes" id="UP000625976">
    <property type="component" value="Unassembled WGS sequence"/>
</dbReference>
<keyword evidence="1" id="KW-1133">Transmembrane helix</keyword>
<keyword evidence="1" id="KW-0472">Membrane</keyword>
<dbReference type="AlphaFoldDB" id="A0A917GIQ3"/>
<dbReference type="InterPro" id="IPR025597">
    <property type="entry name" value="DUF4345"/>
</dbReference>
<feature type="transmembrane region" description="Helical" evidence="1">
    <location>
        <begin position="50"/>
        <end position="69"/>
    </location>
</feature>
<feature type="transmembrane region" description="Helical" evidence="1">
    <location>
        <begin position="81"/>
        <end position="99"/>
    </location>
</feature>
<gene>
    <name evidence="2" type="ORF">GCM10010976_18060</name>
</gene>
<comment type="caution">
    <text evidence="2">The sequence shown here is derived from an EMBL/GenBank/DDBJ whole genome shotgun (WGS) entry which is preliminary data.</text>
</comment>
<feature type="transmembrane region" description="Helical" evidence="1">
    <location>
        <begin position="12"/>
        <end position="30"/>
    </location>
</feature>
<accession>A0A917GIQ3</accession>